<proteinExistence type="predicted"/>
<sequence length="121" mass="13759">MNSPYVFTLKLQKLCILAKKANNDFEKASVFSATESLVLKFLKEDKLPGRVSEYIYLIRYHINASLGYDYAHGLTASDHDNQALIIANDLIDLIETMTEFDDTHPSYINNKVNKLMSLVRG</sequence>
<dbReference type="Proteomes" id="UP001203423">
    <property type="component" value="Unassembled WGS sequence"/>
</dbReference>
<name>A0ABT0LI60_9GAMM</name>
<comment type="caution">
    <text evidence="1">The sequence shown here is derived from an EMBL/GenBank/DDBJ whole genome shotgun (WGS) entry which is preliminary data.</text>
</comment>
<dbReference type="EMBL" id="JAKIKS010000151">
    <property type="protein sequence ID" value="MCL1127376.1"/>
    <property type="molecule type" value="Genomic_DNA"/>
</dbReference>
<evidence type="ECO:0008006" key="3">
    <source>
        <dbReference type="Google" id="ProtNLM"/>
    </source>
</evidence>
<evidence type="ECO:0000313" key="2">
    <source>
        <dbReference type="Proteomes" id="UP001203423"/>
    </source>
</evidence>
<organism evidence="1 2">
    <name type="scientific">Shewanella surugensis</name>
    <dbReference type="NCBI Taxonomy" id="212020"/>
    <lineage>
        <taxon>Bacteria</taxon>
        <taxon>Pseudomonadati</taxon>
        <taxon>Pseudomonadota</taxon>
        <taxon>Gammaproteobacteria</taxon>
        <taxon>Alteromonadales</taxon>
        <taxon>Shewanellaceae</taxon>
        <taxon>Shewanella</taxon>
    </lineage>
</organism>
<protein>
    <recommendedName>
        <fullName evidence="3">Tsi6 domain-containing protein</fullName>
    </recommendedName>
</protein>
<reference evidence="1 2" key="1">
    <citation type="submission" date="2022-01" db="EMBL/GenBank/DDBJ databases">
        <title>Whole genome-based taxonomy of the Shewanellaceae.</title>
        <authorList>
            <person name="Martin-Rodriguez A.J."/>
        </authorList>
    </citation>
    <scope>NUCLEOTIDE SEQUENCE [LARGE SCALE GENOMIC DNA]</scope>
    <source>
        <strain evidence="1 2">DSM 17177</strain>
    </source>
</reference>
<dbReference type="RefSeq" id="WP_248942786.1">
    <property type="nucleotide sequence ID" value="NZ_JAKIKS010000151.1"/>
</dbReference>
<gene>
    <name evidence="1" type="ORF">L2764_23605</name>
</gene>
<accession>A0ABT0LI60</accession>
<keyword evidence="2" id="KW-1185">Reference proteome</keyword>
<evidence type="ECO:0000313" key="1">
    <source>
        <dbReference type="EMBL" id="MCL1127376.1"/>
    </source>
</evidence>